<proteinExistence type="predicted"/>
<name>A0A3A5MP11_9MICO</name>
<accession>A0A3A5MP11</accession>
<sequence length="144" mass="14787">MLAAIAITLLLGGCASSMSLKAEPTDSSPIASAPRITTAAEPIKSADPTPAVIPARAEMTALERGTAESVFLSSVATEVSIPDIAEERLIAAGDAACDSMDRGDSSRAAYIVVAGLLPELSELEQPIGITVMAKTLLCSEHAEY</sequence>
<keyword evidence="3" id="KW-1185">Reference proteome</keyword>
<organism evidence="2 3">
    <name type="scientific">Cryobacterium melibiosiphilum</name>
    <dbReference type="NCBI Taxonomy" id="995039"/>
    <lineage>
        <taxon>Bacteria</taxon>
        <taxon>Bacillati</taxon>
        <taxon>Actinomycetota</taxon>
        <taxon>Actinomycetes</taxon>
        <taxon>Micrococcales</taxon>
        <taxon>Microbacteriaceae</taxon>
        <taxon>Cryobacterium</taxon>
    </lineage>
</organism>
<feature type="chain" id="PRO_5039522771" description="DUF732 domain-containing protein" evidence="1">
    <location>
        <begin position="23"/>
        <end position="144"/>
    </location>
</feature>
<dbReference type="EMBL" id="QZVS01000091">
    <property type="protein sequence ID" value="RJT87244.1"/>
    <property type="molecule type" value="Genomic_DNA"/>
</dbReference>
<evidence type="ECO:0000313" key="2">
    <source>
        <dbReference type="EMBL" id="RJT87244.1"/>
    </source>
</evidence>
<evidence type="ECO:0000256" key="1">
    <source>
        <dbReference type="SAM" id="SignalP"/>
    </source>
</evidence>
<keyword evidence="1" id="KW-0732">Signal</keyword>
<dbReference type="Proteomes" id="UP000272015">
    <property type="component" value="Unassembled WGS sequence"/>
</dbReference>
<evidence type="ECO:0008006" key="4">
    <source>
        <dbReference type="Google" id="ProtNLM"/>
    </source>
</evidence>
<gene>
    <name evidence="2" type="ORF">D6T64_15990</name>
</gene>
<evidence type="ECO:0000313" key="3">
    <source>
        <dbReference type="Proteomes" id="UP000272015"/>
    </source>
</evidence>
<reference evidence="2 3" key="1">
    <citation type="submission" date="2018-09" db="EMBL/GenBank/DDBJ databases">
        <title>Novel species of Cryobacterium.</title>
        <authorList>
            <person name="Liu Q."/>
            <person name="Xin Y.-H."/>
        </authorList>
    </citation>
    <scope>NUCLEOTIDE SEQUENCE [LARGE SCALE GENOMIC DNA]</scope>
    <source>
        <strain evidence="2 3">Hh39</strain>
    </source>
</reference>
<comment type="caution">
    <text evidence="2">The sequence shown here is derived from an EMBL/GenBank/DDBJ whole genome shotgun (WGS) entry which is preliminary data.</text>
</comment>
<dbReference type="AlphaFoldDB" id="A0A3A5MP11"/>
<feature type="signal peptide" evidence="1">
    <location>
        <begin position="1"/>
        <end position="22"/>
    </location>
</feature>
<protein>
    <recommendedName>
        <fullName evidence="4">DUF732 domain-containing protein</fullName>
    </recommendedName>
</protein>